<dbReference type="GO" id="GO:0003697">
    <property type="term" value="F:single-stranded DNA binding"/>
    <property type="evidence" value="ECO:0007669"/>
    <property type="project" value="InterPro"/>
</dbReference>
<keyword evidence="2 8" id="KW-0645">Protease</keyword>
<keyword evidence="10" id="KW-1185">Reference proteome</keyword>
<evidence type="ECO:0000313" key="9">
    <source>
        <dbReference type="EMBL" id="TWU57187.1"/>
    </source>
</evidence>
<dbReference type="GO" id="GO:0008233">
    <property type="term" value="F:peptidase activity"/>
    <property type="evidence" value="ECO:0007669"/>
    <property type="project" value="UniProtKB-KW"/>
</dbReference>
<dbReference type="Gene3D" id="3.90.1680.10">
    <property type="entry name" value="SOS response associated peptidase-like"/>
    <property type="match status" value="1"/>
</dbReference>
<dbReference type="GO" id="GO:0006508">
    <property type="term" value="P:proteolysis"/>
    <property type="evidence" value="ECO:0007669"/>
    <property type="project" value="UniProtKB-KW"/>
</dbReference>
<evidence type="ECO:0000313" key="10">
    <source>
        <dbReference type="Proteomes" id="UP000317977"/>
    </source>
</evidence>
<dbReference type="EMBL" id="SJPX01000001">
    <property type="protein sequence ID" value="TWU57187.1"/>
    <property type="molecule type" value="Genomic_DNA"/>
</dbReference>
<evidence type="ECO:0000256" key="6">
    <source>
        <dbReference type="ARBA" id="ARBA00023125"/>
    </source>
</evidence>
<evidence type="ECO:0000256" key="2">
    <source>
        <dbReference type="ARBA" id="ARBA00022670"/>
    </source>
</evidence>
<dbReference type="RefSeq" id="WP_146532124.1">
    <property type="nucleotide sequence ID" value="NZ_SJPX01000001.1"/>
</dbReference>
<evidence type="ECO:0000256" key="4">
    <source>
        <dbReference type="ARBA" id="ARBA00022801"/>
    </source>
</evidence>
<evidence type="ECO:0000256" key="3">
    <source>
        <dbReference type="ARBA" id="ARBA00022763"/>
    </source>
</evidence>
<accession>A0A5C6F9Q8</accession>
<dbReference type="Pfam" id="PF02586">
    <property type="entry name" value="SRAP"/>
    <property type="match status" value="1"/>
</dbReference>
<keyword evidence="7" id="KW-0456">Lyase</keyword>
<keyword evidence="3" id="KW-0227">DNA damage</keyword>
<sequence>MCGRLTLRTPPTRWCQQFLPSIDPQDFGSQQFDIQQFPPRYNVAPTQMLACVMTGVTDQSPEHPTKQSTRQPTAAPVFQGRWLRWGLLPPWAKELSVGNRMINARSETAASKPSFRQAFSRQRCLVLADGYYEWKKMEDGKQPYLIEQKSAPDGVPATFAMAGLWETNTKIPADKSPLYSCTILTTAANNTMSKLHDRMPVILERANYERWLDPTFCDLDTLQSWMAPAPDDSLSFRAVDRHVNNARNQDARCIASA</sequence>
<evidence type="ECO:0000256" key="8">
    <source>
        <dbReference type="RuleBase" id="RU364100"/>
    </source>
</evidence>
<dbReference type="Proteomes" id="UP000317977">
    <property type="component" value="Unassembled WGS sequence"/>
</dbReference>
<keyword evidence="5" id="KW-0190">Covalent protein-DNA linkage</keyword>
<dbReference type="PANTHER" id="PTHR13604:SF0">
    <property type="entry name" value="ABASIC SITE PROCESSING PROTEIN HMCES"/>
    <property type="match status" value="1"/>
</dbReference>
<proteinExistence type="inferred from homology"/>
<dbReference type="AlphaFoldDB" id="A0A5C6F9Q8"/>
<protein>
    <recommendedName>
        <fullName evidence="8">Abasic site processing protein</fullName>
        <ecNumber evidence="8">3.4.-.-</ecNumber>
    </recommendedName>
</protein>
<comment type="caution">
    <text evidence="9">The sequence shown here is derived from an EMBL/GenBank/DDBJ whole genome shotgun (WGS) entry which is preliminary data.</text>
</comment>
<dbReference type="InterPro" id="IPR003738">
    <property type="entry name" value="SRAP"/>
</dbReference>
<dbReference type="OrthoDB" id="9782620at2"/>
<dbReference type="GO" id="GO:0016829">
    <property type="term" value="F:lyase activity"/>
    <property type="evidence" value="ECO:0007669"/>
    <property type="project" value="UniProtKB-KW"/>
</dbReference>
<dbReference type="GO" id="GO:0106300">
    <property type="term" value="P:protein-DNA covalent cross-linking repair"/>
    <property type="evidence" value="ECO:0007669"/>
    <property type="project" value="InterPro"/>
</dbReference>
<reference evidence="9 10" key="1">
    <citation type="submission" date="2019-02" db="EMBL/GenBank/DDBJ databases">
        <title>Deep-cultivation of Planctomycetes and their phenomic and genomic characterization uncovers novel biology.</title>
        <authorList>
            <person name="Wiegand S."/>
            <person name="Jogler M."/>
            <person name="Boedeker C."/>
            <person name="Pinto D."/>
            <person name="Vollmers J."/>
            <person name="Rivas-Marin E."/>
            <person name="Kohn T."/>
            <person name="Peeters S.H."/>
            <person name="Heuer A."/>
            <person name="Rast P."/>
            <person name="Oberbeckmann S."/>
            <person name="Bunk B."/>
            <person name="Jeske O."/>
            <person name="Meyerdierks A."/>
            <person name="Storesund J.E."/>
            <person name="Kallscheuer N."/>
            <person name="Luecker S."/>
            <person name="Lage O.M."/>
            <person name="Pohl T."/>
            <person name="Merkel B.J."/>
            <person name="Hornburger P."/>
            <person name="Mueller R.-W."/>
            <person name="Bruemmer F."/>
            <person name="Labrenz M."/>
            <person name="Spormann A.M."/>
            <person name="Op Den Camp H."/>
            <person name="Overmann J."/>
            <person name="Amann R."/>
            <person name="Jetten M.S.M."/>
            <person name="Mascher T."/>
            <person name="Medema M.H."/>
            <person name="Devos D.P."/>
            <person name="Kaster A.-K."/>
            <person name="Ovreas L."/>
            <person name="Rohde M."/>
            <person name="Galperin M.Y."/>
            <person name="Jogler C."/>
        </authorList>
    </citation>
    <scope>NUCLEOTIDE SEQUENCE [LARGE SCALE GENOMIC DNA]</scope>
    <source>
        <strain evidence="9 10">Poly59</strain>
    </source>
</reference>
<comment type="similarity">
    <text evidence="1 8">Belongs to the SOS response-associated peptidase family.</text>
</comment>
<dbReference type="EC" id="3.4.-.-" evidence="8"/>
<name>A0A5C6F9Q8_9BACT</name>
<evidence type="ECO:0000256" key="5">
    <source>
        <dbReference type="ARBA" id="ARBA00023124"/>
    </source>
</evidence>
<keyword evidence="6" id="KW-0238">DNA-binding</keyword>
<evidence type="ECO:0000256" key="1">
    <source>
        <dbReference type="ARBA" id="ARBA00008136"/>
    </source>
</evidence>
<dbReference type="PANTHER" id="PTHR13604">
    <property type="entry name" value="DC12-RELATED"/>
    <property type="match status" value="1"/>
</dbReference>
<evidence type="ECO:0000256" key="7">
    <source>
        <dbReference type="ARBA" id="ARBA00023239"/>
    </source>
</evidence>
<keyword evidence="4 8" id="KW-0378">Hydrolase</keyword>
<organism evidence="9 10">
    <name type="scientific">Rubripirellula reticaptiva</name>
    <dbReference type="NCBI Taxonomy" id="2528013"/>
    <lineage>
        <taxon>Bacteria</taxon>
        <taxon>Pseudomonadati</taxon>
        <taxon>Planctomycetota</taxon>
        <taxon>Planctomycetia</taxon>
        <taxon>Pirellulales</taxon>
        <taxon>Pirellulaceae</taxon>
        <taxon>Rubripirellula</taxon>
    </lineage>
</organism>
<dbReference type="SUPFAM" id="SSF143081">
    <property type="entry name" value="BB1717-like"/>
    <property type="match status" value="1"/>
</dbReference>
<dbReference type="InterPro" id="IPR036590">
    <property type="entry name" value="SRAP-like"/>
</dbReference>
<gene>
    <name evidence="9" type="primary">yedK</name>
    <name evidence="9" type="ORF">Poly59_00930</name>
</gene>